<dbReference type="Gene3D" id="1.10.10.10">
    <property type="entry name" value="Winged helix-like DNA-binding domain superfamily/Winged helix DNA-binding domain"/>
    <property type="match status" value="1"/>
</dbReference>
<dbReference type="EMBL" id="DVHH01000045">
    <property type="protein sequence ID" value="HIR54299.1"/>
    <property type="molecule type" value="Genomic_DNA"/>
</dbReference>
<feature type="domain" description="HTH marR-type" evidence="1">
    <location>
        <begin position="37"/>
        <end position="84"/>
    </location>
</feature>
<accession>A0A9D1DJY2</accession>
<dbReference type="Pfam" id="PF12802">
    <property type="entry name" value="MarR_2"/>
    <property type="match status" value="1"/>
</dbReference>
<dbReference type="Proteomes" id="UP000824238">
    <property type="component" value="Unassembled WGS sequence"/>
</dbReference>
<name>A0A9D1DJY2_9FIRM</name>
<evidence type="ECO:0000313" key="2">
    <source>
        <dbReference type="EMBL" id="HIR54299.1"/>
    </source>
</evidence>
<organism evidence="2 3">
    <name type="scientific">Candidatus Scatomorpha intestinigallinarum</name>
    <dbReference type="NCBI Taxonomy" id="2840923"/>
    <lineage>
        <taxon>Bacteria</taxon>
        <taxon>Bacillati</taxon>
        <taxon>Bacillota</taxon>
        <taxon>Clostridia</taxon>
        <taxon>Eubacteriales</taxon>
        <taxon>Candidatus Scatomorpha</taxon>
    </lineage>
</organism>
<protein>
    <submittedName>
        <fullName evidence="2">MarR family transcriptional regulator</fullName>
    </submittedName>
</protein>
<dbReference type="InterPro" id="IPR000835">
    <property type="entry name" value="HTH_MarR-typ"/>
</dbReference>
<reference evidence="2" key="1">
    <citation type="submission" date="2020-10" db="EMBL/GenBank/DDBJ databases">
        <authorList>
            <person name="Gilroy R."/>
        </authorList>
    </citation>
    <scope>NUCLEOTIDE SEQUENCE</scope>
    <source>
        <strain evidence="2">ChiGjej3B3-7149</strain>
    </source>
</reference>
<sequence length="150" mass="17157">MEDKEVQIRRIMLSLNRIDEIYYRWGRKVGIKENLLALLYALSDGGHYTQKQICEEWLIPKTTINTLIKECVRDGLIVLRHEPHSKEKLICLTEAGRQHSDEVLRTLKQAEARAYDETLKRCGAGITEVFEEFAARLQEACEDAAPGGSP</sequence>
<proteinExistence type="predicted"/>
<reference evidence="2" key="2">
    <citation type="journal article" date="2021" name="PeerJ">
        <title>Extensive microbial diversity within the chicken gut microbiome revealed by metagenomics and culture.</title>
        <authorList>
            <person name="Gilroy R."/>
            <person name="Ravi A."/>
            <person name="Getino M."/>
            <person name="Pursley I."/>
            <person name="Horton D.L."/>
            <person name="Alikhan N.F."/>
            <person name="Baker D."/>
            <person name="Gharbi K."/>
            <person name="Hall N."/>
            <person name="Watson M."/>
            <person name="Adriaenssens E.M."/>
            <person name="Foster-Nyarko E."/>
            <person name="Jarju S."/>
            <person name="Secka A."/>
            <person name="Antonio M."/>
            <person name="Oren A."/>
            <person name="Chaudhuri R.R."/>
            <person name="La Ragione R."/>
            <person name="Hildebrand F."/>
            <person name="Pallen M.J."/>
        </authorList>
    </citation>
    <scope>NUCLEOTIDE SEQUENCE</scope>
    <source>
        <strain evidence="2">ChiGjej3B3-7149</strain>
    </source>
</reference>
<dbReference type="AlphaFoldDB" id="A0A9D1DJY2"/>
<evidence type="ECO:0000313" key="3">
    <source>
        <dbReference type="Proteomes" id="UP000824238"/>
    </source>
</evidence>
<dbReference type="SUPFAM" id="SSF46785">
    <property type="entry name" value="Winged helix' DNA-binding domain"/>
    <property type="match status" value="1"/>
</dbReference>
<dbReference type="GO" id="GO:0003700">
    <property type="term" value="F:DNA-binding transcription factor activity"/>
    <property type="evidence" value="ECO:0007669"/>
    <property type="project" value="InterPro"/>
</dbReference>
<comment type="caution">
    <text evidence="2">The sequence shown here is derived from an EMBL/GenBank/DDBJ whole genome shotgun (WGS) entry which is preliminary data.</text>
</comment>
<dbReference type="InterPro" id="IPR036390">
    <property type="entry name" value="WH_DNA-bd_sf"/>
</dbReference>
<dbReference type="InterPro" id="IPR036388">
    <property type="entry name" value="WH-like_DNA-bd_sf"/>
</dbReference>
<gene>
    <name evidence="2" type="ORF">IAD36_01685</name>
</gene>
<evidence type="ECO:0000259" key="1">
    <source>
        <dbReference type="Pfam" id="PF12802"/>
    </source>
</evidence>